<dbReference type="EMBL" id="LDAU01000063">
    <property type="protein sequence ID" value="KRX08493.1"/>
    <property type="molecule type" value="Genomic_DNA"/>
</dbReference>
<dbReference type="EC" id="2.3.2.27" evidence="1"/>
<dbReference type="PANTHER" id="PTHR21497">
    <property type="entry name" value="UBIQUITIN LIGASE E3 ALPHA-RELATED"/>
    <property type="match status" value="1"/>
</dbReference>
<keyword evidence="1" id="KW-0808">Transferase</keyword>
<keyword evidence="1" id="KW-0833">Ubl conjugation pathway</keyword>
<dbReference type="OrthoDB" id="298156at2759"/>
<accession>A0A0V0R290</accession>
<comment type="pathway">
    <text evidence="1">Protein modification; protein ubiquitination.</text>
</comment>
<sequence>MQMIEVESGLSSLVANVIERLIIDKQFKNNINYYVVQWIKEILVKINETETQFQKMEIRASTINIPLHRTLAQLIFIFFDCSLDNIQDTTMINSFYTQTGLTQQEFYKFLRKNIIQPLQCFSFTKEIERKLWVHNTEYIKTVSSVYFQARTGFYNQDMLFLQIAILFAHQMENSKNFRQNLENQEQMQVEETKLDSKQIQKIQEENQTKNQQSHFKQEQDDQGDQNKVLNDLYSEMLINFSNKQEWKKIVTDKLDIDSVTDKQYVYDKYEKYLFLITDFFYLTNFLLVDEISSFNVFAHFFREEEDEEIVNKYQSSWKNIAIAYMQQYNFQDLQSIKNQLVKNYLSDKVKIKDEIITLDCFKNIEEFLNFLKNNCENLNPDNLFLQKYLLGQLQSLHKKIYIQKDGQQEQEQQGGDIENLDQLKMIKSQLTVDTEESRKCVICKDDLIENFGYQAYMTKTNLHQYSKYQTFQKIARNQEDKDQEFQQIGIGYDKYNQQITEKQKKEQFESIQHFIANVQNINIVEFESSLETDYEILEIIEGMYKNCINTIDLLDLQYFYKEQMELYRNIYNIYLIFFQNYESKLKGPYLFQKLTYIVNLVNSLNNQSQSKKYTKYSKINTENIIFNDVDQLLINYMTYSGIYFRECGQQINSQMFLCLFFVKLQQMRIAFNDKQELNNQNLYSYFFKEEKYLRVLINMVKKYIAHLLLTQSLKKQGNYKIIVEYEQEFEYLVEEAGFNQQKIIEFFNQNIEMIRSWEINMNLPEAIEQNKGIQKNILDFKEKQKQDLLQFLHNLRKKQSEDNISQKRKKKSSHSSISSQNQKNKQQKQSQQSGQDMEEEEESEEIFESQQQNQQQQQNLQQQNQQHQQQQQQQINQNEGQIQQEQLEEEDWEDEEEEDEEDFEDDDEEEEYFEMEGDSDSEEEDLDLGYLQVDEEGQGQEFFGLGENGQEEGKNQEEREMAEKQKQQEKIQEKQFLEYKQEQEIKKMHKKYLPLLLSVENVDFQLFDIENKFGDLTQIYMNEKCSVCKDFPKYQELCLCLICGSCQCSITCENQFNAKNLGILNKHSIEAHCGSSVFLSLKTGKIYLVKHPMNFLDEYLYYDQYGQSFKKNSKDWNDFYLDTEIFNNLKKMVVKNAISQNICYYQTKYDKYYKNAVF</sequence>
<organism evidence="4 5">
    <name type="scientific">Pseudocohnilembus persalinus</name>
    <name type="common">Ciliate</name>
    <dbReference type="NCBI Taxonomy" id="266149"/>
    <lineage>
        <taxon>Eukaryota</taxon>
        <taxon>Sar</taxon>
        <taxon>Alveolata</taxon>
        <taxon>Ciliophora</taxon>
        <taxon>Intramacronucleata</taxon>
        <taxon>Oligohymenophorea</taxon>
        <taxon>Scuticociliatia</taxon>
        <taxon>Philasterida</taxon>
        <taxon>Pseudocohnilembidae</taxon>
        <taxon>Pseudocohnilembus</taxon>
    </lineage>
</organism>
<dbReference type="InParanoid" id="A0A0V0R290"/>
<feature type="region of interest" description="Disordered" evidence="2">
    <location>
        <begin position="943"/>
        <end position="968"/>
    </location>
</feature>
<dbReference type="InterPro" id="IPR039164">
    <property type="entry name" value="UBR1-like"/>
</dbReference>
<dbReference type="GO" id="GO:0071596">
    <property type="term" value="P:ubiquitin-dependent protein catabolic process via the N-end rule pathway"/>
    <property type="evidence" value="ECO:0007669"/>
    <property type="project" value="UniProtKB-UniRule"/>
</dbReference>
<feature type="compositionally biased region" description="Low complexity" evidence="2">
    <location>
        <begin position="848"/>
        <end position="885"/>
    </location>
</feature>
<dbReference type="InterPro" id="IPR044046">
    <property type="entry name" value="E3_ligase_UBR-like_C"/>
</dbReference>
<comment type="function">
    <text evidence="1">Ubiquitin ligase protein which is a component of the N-end rule pathway. Recognizes and binds to proteins bearing specific N-terminal residues that are destabilizing according to the N-end rule, leading to their ubiquitination and subsequent degradation.</text>
</comment>
<evidence type="ECO:0000256" key="2">
    <source>
        <dbReference type="SAM" id="MobiDB-lite"/>
    </source>
</evidence>
<comment type="catalytic activity">
    <reaction evidence="1">
        <text>S-ubiquitinyl-[E2 ubiquitin-conjugating enzyme]-L-cysteine + [acceptor protein]-L-lysine = [E2 ubiquitin-conjugating enzyme]-L-cysteine + N(6)-ubiquitinyl-[acceptor protein]-L-lysine.</text>
        <dbReference type="EC" id="2.3.2.27"/>
    </reaction>
</comment>
<feature type="compositionally biased region" description="Acidic residues" evidence="2">
    <location>
        <begin position="836"/>
        <end position="847"/>
    </location>
</feature>
<evidence type="ECO:0000313" key="4">
    <source>
        <dbReference type="EMBL" id="KRX08493.1"/>
    </source>
</evidence>
<comment type="similarity">
    <text evidence="1">Belongs to the E3 ubiquitin-protein ligase UBR1-like family.</text>
</comment>
<feature type="compositionally biased region" description="Low complexity" evidence="2">
    <location>
        <begin position="814"/>
        <end position="835"/>
    </location>
</feature>
<evidence type="ECO:0000259" key="3">
    <source>
        <dbReference type="Pfam" id="PF18995"/>
    </source>
</evidence>
<dbReference type="GO" id="GO:0016567">
    <property type="term" value="P:protein ubiquitination"/>
    <property type="evidence" value="ECO:0007669"/>
    <property type="project" value="UniProtKB-UniRule"/>
</dbReference>
<evidence type="ECO:0000256" key="1">
    <source>
        <dbReference type="RuleBase" id="RU366018"/>
    </source>
</evidence>
<dbReference type="Proteomes" id="UP000054937">
    <property type="component" value="Unassembled WGS sequence"/>
</dbReference>
<comment type="caution">
    <text evidence="4">The sequence shown here is derived from an EMBL/GenBank/DDBJ whole genome shotgun (WGS) entry which is preliminary data.</text>
</comment>
<dbReference type="GO" id="GO:0005737">
    <property type="term" value="C:cytoplasm"/>
    <property type="evidence" value="ECO:0007669"/>
    <property type="project" value="TreeGrafter"/>
</dbReference>
<keyword evidence="1" id="KW-0862">Zinc</keyword>
<feature type="domain" description="E3 ubiquitin-protein ligase UBR-like C-terminal" evidence="3">
    <location>
        <begin position="983"/>
        <end position="1107"/>
    </location>
</feature>
<name>A0A0V0R290_PSEPJ</name>
<dbReference type="Pfam" id="PF18995">
    <property type="entry name" value="PRT6_C"/>
    <property type="match status" value="1"/>
</dbReference>
<reference evidence="4 5" key="1">
    <citation type="journal article" date="2015" name="Sci. Rep.">
        <title>Genome of the facultative scuticociliatosis pathogen Pseudocohnilembus persalinus provides insight into its virulence through horizontal gene transfer.</title>
        <authorList>
            <person name="Xiong J."/>
            <person name="Wang G."/>
            <person name="Cheng J."/>
            <person name="Tian M."/>
            <person name="Pan X."/>
            <person name="Warren A."/>
            <person name="Jiang C."/>
            <person name="Yuan D."/>
            <person name="Miao W."/>
        </authorList>
    </citation>
    <scope>NUCLEOTIDE SEQUENCE [LARGE SCALE GENOMIC DNA]</scope>
    <source>
        <strain evidence="4">36N120E</strain>
    </source>
</reference>
<dbReference type="PANTHER" id="PTHR21497:SF24">
    <property type="entry name" value="E3 UBIQUITIN-PROTEIN LIGASE UBR1"/>
    <property type="match status" value="1"/>
</dbReference>
<keyword evidence="1" id="KW-0479">Metal-binding</keyword>
<keyword evidence="5" id="KW-1185">Reference proteome</keyword>
<dbReference type="GO" id="GO:0061630">
    <property type="term" value="F:ubiquitin protein ligase activity"/>
    <property type="evidence" value="ECO:0007669"/>
    <property type="project" value="UniProtKB-UniRule"/>
</dbReference>
<dbReference type="GO" id="GO:0000151">
    <property type="term" value="C:ubiquitin ligase complex"/>
    <property type="evidence" value="ECO:0007669"/>
    <property type="project" value="TreeGrafter"/>
</dbReference>
<gene>
    <name evidence="4" type="ORF">PPERSA_12974</name>
</gene>
<evidence type="ECO:0000313" key="5">
    <source>
        <dbReference type="Proteomes" id="UP000054937"/>
    </source>
</evidence>
<keyword evidence="1" id="KW-0863">Zinc-finger</keyword>
<proteinExistence type="inferred from homology"/>
<feature type="compositionally biased region" description="Basic and acidic residues" evidence="2">
    <location>
        <begin position="951"/>
        <end position="968"/>
    </location>
</feature>
<protein>
    <recommendedName>
        <fullName evidence="1">E3 ubiquitin-protein ligase</fullName>
        <ecNumber evidence="1">2.3.2.27</ecNumber>
    </recommendedName>
</protein>
<dbReference type="AlphaFoldDB" id="A0A0V0R290"/>
<feature type="compositionally biased region" description="Acidic residues" evidence="2">
    <location>
        <begin position="886"/>
        <end position="924"/>
    </location>
</feature>
<feature type="region of interest" description="Disordered" evidence="2">
    <location>
        <begin position="799"/>
        <end position="924"/>
    </location>
</feature>
<dbReference type="GO" id="GO:0008270">
    <property type="term" value="F:zinc ion binding"/>
    <property type="evidence" value="ECO:0007669"/>
    <property type="project" value="UniProtKB-UniRule"/>
</dbReference>